<sequence length="97" mass="10675">MTSNAFSESNRRYAELVEQNQQAMLNAIDNWTRATRDAAMQFGGAGAVRPSDYAAGLVDQAYDFAAKMLEVQRGLSKQLLNVALDMAADADRQMRKG</sequence>
<reference evidence="2" key="1">
    <citation type="journal article" date="2019" name="Int. J. Syst. Evol. Microbiol.">
        <title>The Global Catalogue of Microorganisms (GCM) 10K type strain sequencing project: providing services to taxonomists for standard genome sequencing and annotation.</title>
        <authorList>
            <consortium name="The Broad Institute Genomics Platform"/>
            <consortium name="The Broad Institute Genome Sequencing Center for Infectious Disease"/>
            <person name="Wu L."/>
            <person name="Ma J."/>
        </authorList>
    </citation>
    <scope>NUCLEOTIDE SEQUENCE [LARGE SCALE GENOMIC DNA]</scope>
    <source>
        <strain evidence="2">JCM 17688</strain>
    </source>
</reference>
<accession>A0ABP8J5W9</accession>
<dbReference type="RefSeq" id="WP_344990866.1">
    <property type="nucleotide sequence ID" value="NZ_BAABFR010000006.1"/>
</dbReference>
<dbReference type="EMBL" id="BAABFR010000006">
    <property type="protein sequence ID" value="GAA4385302.1"/>
    <property type="molecule type" value="Genomic_DNA"/>
</dbReference>
<comment type="caution">
    <text evidence="1">The sequence shown here is derived from an EMBL/GenBank/DDBJ whole genome shotgun (WGS) entry which is preliminary data.</text>
</comment>
<protein>
    <recommendedName>
        <fullName evidence="3">WXG100 family type VII secretion target</fullName>
    </recommendedName>
</protein>
<keyword evidence="2" id="KW-1185">Reference proteome</keyword>
<organism evidence="1 2">
    <name type="scientific">Tsukamurella soli</name>
    <dbReference type="NCBI Taxonomy" id="644556"/>
    <lineage>
        <taxon>Bacteria</taxon>
        <taxon>Bacillati</taxon>
        <taxon>Actinomycetota</taxon>
        <taxon>Actinomycetes</taxon>
        <taxon>Mycobacteriales</taxon>
        <taxon>Tsukamurellaceae</taxon>
        <taxon>Tsukamurella</taxon>
    </lineage>
</organism>
<proteinExistence type="predicted"/>
<evidence type="ECO:0000313" key="2">
    <source>
        <dbReference type="Proteomes" id="UP001500635"/>
    </source>
</evidence>
<evidence type="ECO:0000313" key="1">
    <source>
        <dbReference type="EMBL" id="GAA4385302.1"/>
    </source>
</evidence>
<dbReference type="Proteomes" id="UP001500635">
    <property type="component" value="Unassembled WGS sequence"/>
</dbReference>
<evidence type="ECO:0008006" key="3">
    <source>
        <dbReference type="Google" id="ProtNLM"/>
    </source>
</evidence>
<name>A0ABP8J5W9_9ACTN</name>
<gene>
    <name evidence="1" type="ORF">GCM10023147_06920</name>
</gene>